<evidence type="ECO:0000256" key="1">
    <source>
        <dbReference type="SAM" id="MobiDB-lite"/>
    </source>
</evidence>
<gene>
    <name evidence="2" type="ORF">DMC30DRAFT_115080</name>
</gene>
<feature type="region of interest" description="Disordered" evidence="1">
    <location>
        <begin position="207"/>
        <end position="254"/>
    </location>
</feature>
<reference evidence="2 3" key="1">
    <citation type="submission" date="2019-03" db="EMBL/GenBank/DDBJ databases">
        <title>Rhodosporidium diobovatum UCD-FST 08-225 genome sequencing, assembly, and annotation.</title>
        <authorList>
            <person name="Fakankun I.U."/>
            <person name="Fristensky B."/>
            <person name="Levin D.B."/>
        </authorList>
    </citation>
    <scope>NUCLEOTIDE SEQUENCE [LARGE SCALE GENOMIC DNA]</scope>
    <source>
        <strain evidence="2 3">UCD-FST 08-225</strain>
    </source>
</reference>
<feature type="region of interest" description="Disordered" evidence="1">
    <location>
        <begin position="1"/>
        <end position="28"/>
    </location>
</feature>
<feature type="compositionally biased region" description="Polar residues" evidence="1">
    <location>
        <begin position="207"/>
        <end position="216"/>
    </location>
</feature>
<sequence>MSRPAPSGRGESALLLSSPSHDAGRPGPQAQFSSRLYMCLFARFDLRARLERRETPPGFVVSSSLAPRSCATRTRACDLYSALALLPASLSPALASPKHGPVGRLNAAAVLGVAGESMELEGSRASGTACSPLINALQLISLVVTGPCRGCSSTRGQSPHVTFVEASCALCVVYSLQSQPLLSSVEQRALSSRSRKDLTLLFAVPHTPSSPHSCQQKAALPARRRAPVRGGKQPRRDQVRTFDGSDMLAGRRHA</sequence>
<name>A0A5C5G0U6_9BASI</name>
<dbReference type="EMBL" id="SOZI01000020">
    <property type="protein sequence ID" value="TNY22740.1"/>
    <property type="molecule type" value="Genomic_DNA"/>
</dbReference>
<comment type="caution">
    <text evidence="2">The sequence shown here is derived from an EMBL/GenBank/DDBJ whole genome shotgun (WGS) entry which is preliminary data.</text>
</comment>
<keyword evidence="3" id="KW-1185">Reference proteome</keyword>
<evidence type="ECO:0000313" key="2">
    <source>
        <dbReference type="EMBL" id="TNY22740.1"/>
    </source>
</evidence>
<dbReference type="Proteomes" id="UP000311382">
    <property type="component" value="Unassembled WGS sequence"/>
</dbReference>
<organism evidence="2 3">
    <name type="scientific">Rhodotorula diobovata</name>
    <dbReference type="NCBI Taxonomy" id="5288"/>
    <lineage>
        <taxon>Eukaryota</taxon>
        <taxon>Fungi</taxon>
        <taxon>Dikarya</taxon>
        <taxon>Basidiomycota</taxon>
        <taxon>Pucciniomycotina</taxon>
        <taxon>Microbotryomycetes</taxon>
        <taxon>Sporidiobolales</taxon>
        <taxon>Sporidiobolaceae</taxon>
        <taxon>Rhodotorula</taxon>
    </lineage>
</organism>
<dbReference type="AlphaFoldDB" id="A0A5C5G0U6"/>
<evidence type="ECO:0000313" key="3">
    <source>
        <dbReference type="Proteomes" id="UP000311382"/>
    </source>
</evidence>
<protein>
    <submittedName>
        <fullName evidence="2">Uncharacterized protein</fullName>
    </submittedName>
</protein>
<proteinExistence type="predicted"/>
<accession>A0A5C5G0U6</accession>